<dbReference type="InterPro" id="IPR001492">
    <property type="entry name" value="Flagellin"/>
</dbReference>
<dbReference type="Proteomes" id="UP001628193">
    <property type="component" value="Unassembled WGS sequence"/>
</dbReference>
<sequence length="280" mass="29699">MSLSINTNLASLNAQRKLTGTTNVLSTTFQRLSSGLRINSAKDDAAGLTIATRMTAQIRGINQAMRNANDGISMMQVAEGALDETSNALQRIRELSVQAANDTLVGADRLAIQDEINQLLNEIDRIAVHTEFNNQVLLSGGWETAKVFQVGAEAGQMISMTVDRTTTTSLLSMTAVGAAGAINVSTQASANATIARIDRALDSVSDIRANLGAFQNRFEAVIANLGNVSENTSASRSRIMDADIAAESANLTRNSILQQAGTAILAQANQQPQIALQLLR</sequence>
<dbReference type="RefSeq" id="WP_420906521.1">
    <property type="nucleotide sequence ID" value="NZ_BAAFGK010000005.1"/>
</dbReference>
<organism evidence="6 7">
    <name type="scientific">Candidatus Magnetaquiglobus chichijimensis</name>
    <dbReference type="NCBI Taxonomy" id="3141448"/>
    <lineage>
        <taxon>Bacteria</taxon>
        <taxon>Pseudomonadati</taxon>
        <taxon>Pseudomonadota</taxon>
        <taxon>Magnetococcia</taxon>
        <taxon>Magnetococcales</taxon>
        <taxon>Candidatus Magnetaquicoccaceae</taxon>
        <taxon>Candidatus Magnetaquiglobus</taxon>
    </lineage>
</organism>
<evidence type="ECO:0000256" key="2">
    <source>
        <dbReference type="ARBA" id="ARBA00023143"/>
    </source>
</evidence>
<dbReference type="EMBL" id="BAAFGK010000005">
    <property type="protein sequence ID" value="GAB0058797.1"/>
    <property type="molecule type" value="Genomic_DNA"/>
</dbReference>
<comment type="similarity">
    <text evidence="1 3">Belongs to the bacterial flagellin family.</text>
</comment>
<keyword evidence="6" id="KW-0969">Cilium</keyword>
<proteinExistence type="inferred from homology"/>
<accession>A0ABQ0CD18</accession>
<evidence type="ECO:0000259" key="5">
    <source>
        <dbReference type="Pfam" id="PF00700"/>
    </source>
</evidence>
<dbReference type="SUPFAM" id="SSF64518">
    <property type="entry name" value="Phase 1 flagellin"/>
    <property type="match status" value="1"/>
</dbReference>
<feature type="domain" description="Flagellin N-terminal" evidence="4">
    <location>
        <begin position="5"/>
        <end position="140"/>
    </location>
</feature>
<dbReference type="PANTHER" id="PTHR42792">
    <property type="entry name" value="FLAGELLIN"/>
    <property type="match status" value="1"/>
</dbReference>
<keyword evidence="3" id="KW-0964">Secreted</keyword>
<dbReference type="Pfam" id="PF00669">
    <property type="entry name" value="Flagellin_N"/>
    <property type="match status" value="1"/>
</dbReference>
<keyword evidence="6" id="KW-0282">Flagellum</keyword>
<dbReference type="Gene3D" id="1.20.1330.10">
    <property type="entry name" value="f41 fragment of flagellin, N-terminal domain"/>
    <property type="match status" value="1"/>
</dbReference>
<keyword evidence="2 3" id="KW-0975">Bacterial flagellum</keyword>
<dbReference type="Pfam" id="PF00700">
    <property type="entry name" value="Flagellin_C"/>
    <property type="match status" value="1"/>
</dbReference>
<dbReference type="PANTHER" id="PTHR42792:SF2">
    <property type="entry name" value="FLAGELLIN"/>
    <property type="match status" value="1"/>
</dbReference>
<dbReference type="InterPro" id="IPR001029">
    <property type="entry name" value="Flagellin_N"/>
</dbReference>
<evidence type="ECO:0000256" key="1">
    <source>
        <dbReference type="ARBA" id="ARBA00005709"/>
    </source>
</evidence>
<dbReference type="InterPro" id="IPR042187">
    <property type="entry name" value="Flagellin_C_sub2"/>
</dbReference>
<evidence type="ECO:0000256" key="3">
    <source>
        <dbReference type="RuleBase" id="RU362073"/>
    </source>
</evidence>
<comment type="function">
    <text evidence="3">Flagellin is the subunit protein which polymerizes to form the filaments of bacterial flagella.</text>
</comment>
<keyword evidence="6" id="KW-0966">Cell projection</keyword>
<comment type="subcellular location">
    <subcellularLocation>
        <location evidence="3">Secreted</location>
    </subcellularLocation>
    <subcellularLocation>
        <location evidence="3">Bacterial flagellum</location>
    </subcellularLocation>
</comment>
<dbReference type="PRINTS" id="PR00207">
    <property type="entry name" value="FLAGELLIN"/>
</dbReference>
<name>A0ABQ0CD18_9PROT</name>
<dbReference type="Gene3D" id="6.10.10.10">
    <property type="entry name" value="Flagellar export chaperone, C-terminal domain"/>
    <property type="match status" value="1"/>
</dbReference>
<evidence type="ECO:0000313" key="6">
    <source>
        <dbReference type="EMBL" id="GAB0058797.1"/>
    </source>
</evidence>
<gene>
    <name evidence="6" type="primary">hag_4</name>
    <name evidence="6" type="ORF">SIID45300_03154</name>
</gene>
<dbReference type="InterPro" id="IPR046358">
    <property type="entry name" value="Flagellin_C"/>
</dbReference>
<protein>
    <recommendedName>
        <fullName evidence="3">Flagellin</fullName>
    </recommendedName>
</protein>
<comment type="caution">
    <text evidence="6">The sequence shown here is derived from an EMBL/GenBank/DDBJ whole genome shotgun (WGS) entry which is preliminary data.</text>
</comment>
<evidence type="ECO:0000313" key="7">
    <source>
        <dbReference type="Proteomes" id="UP001628193"/>
    </source>
</evidence>
<evidence type="ECO:0000259" key="4">
    <source>
        <dbReference type="Pfam" id="PF00669"/>
    </source>
</evidence>
<feature type="domain" description="Flagellin C-terminal" evidence="5">
    <location>
        <begin position="195"/>
        <end position="279"/>
    </location>
</feature>
<reference evidence="6 7" key="1">
    <citation type="submission" date="2024-09" db="EMBL/GenBank/DDBJ databases">
        <title>Draft genome sequence of Candidatus Magnetaquicoccaceae bacterium FCR-1.</title>
        <authorList>
            <person name="Shimoshige H."/>
            <person name="Shimamura S."/>
            <person name="Taoka A."/>
            <person name="Kobayashi H."/>
            <person name="Maekawa T."/>
        </authorList>
    </citation>
    <scope>NUCLEOTIDE SEQUENCE [LARGE SCALE GENOMIC DNA]</scope>
    <source>
        <strain evidence="6 7">FCR-1</strain>
    </source>
</reference>
<keyword evidence="7" id="KW-1185">Reference proteome</keyword>